<dbReference type="GeneID" id="119730318"/>
<sequence>MGSKAGPIQPLEGMLSEQSRYRPFNLYWLDSALHETLLPGSPWEQVHAHICAELARSLRSDLGNLEEERKQMILHLLGPEFVKRYMPGVQHRPDVLDPSVLGVELKKQLQRTTQLLLRDKLDSIVRELGYAPASSNASTPVTDRQHSEDGHGDQGVSDIQAVIDHARGIFETGLERNLVIQEVIEKQEPQDVEDLPRSGVNLSGRTSDHLGRSLITILQRDPSRLDSICQRLSGKQLPATLRSYLWAEILLQLVEDGGSGREKPTEKSIRKRFAKAVSKGKVDMKITKATECPIGGLIETAVKEKFDATPCMQAQRLDKFHTQAREALNILYTYNRSYEPFLISWLFPLQLAFQEHQRKEEHPYELALYLDLLLTYAFPKWPEIFAVAEQAMARLKMADTELYDHLQECAITNVKVNPQDFLVHLIRAEKKKAAALSWSTSTDDPTNSSTGSMPKELLANPLIFLRKWVGEGFVGVLNSPAVMYIWDQCFIERWDRQVLEDACLALLLLLKEKFMKAIDYHQMRQVFLNEPSKILTLDMVRSYQHIREGQPPSAVPNFNRKNVLRPEKPETASPQATPEPAAVVTPSPVPTSMVQQTPEPVDTAPSTPKELEPQLERVQLCRAGLRNVRLKLMWNLTKSQLADFQMEKLLITVFLSIGDETLQVKQIKDSVIISSFAKENGSQDMETTSEQSSKENFGSKHQLSVPDIMFSAKEIELFKYDKELVPQVVLRIQYKTTTEEAADEGEQDANTSVGWALIPVYEKKTTPSTPNGNQDETADEVSTWSPDAGDRTVPLYFGDVPEDVTAEGAMKEFAEEDLLREGSKVGLTVFDPGNSPWVEHDPNLLVTADREVPVEEGFDLYVDGVRFLPDNATICKVTGRITLPSSQHRADMVTTALLDSPVRCPTFKYRYTMSVAEATQLAVLRMYTVDKVTRSVVVVGAAVLQLYVGESTKKLNAGGFQLRLHAGMPPMEELSIESMSQLPIIPACSLLVRLLPRSEEFIPAPDYASGYYSSDTCKPTTSEQRMMGHYMKSSAWADTVHMVLQRLRQVEAATEELNDEELTAWSLDRLDFKKQSDPDADKKPDRLDLLRCVDYDEEEGLYVSVMSAKAVRGEGKYSNISVHVLPGSDVTSEGELGPSDTEHFLVQDAKSSSLQTAPVFKDPPKKLHPSYSPRSLLLLRVIGLSITYKPDPANQGPGQMFGKDGTEPVSLESDSRLGWSLLPLFDKGCVTQGSYLLPIFQDDGKFSFLKELSDAPDLYGWMVSALQKGTIALDTSYASLTLTLWDGHFDKGETVQLLMEDRFLNVDDFQKFAAAADGVKGQPMSDLILQSLPPEVREEGVLSEMYWREEERFQEVMKTTFKDVIDKMKLTEDEEPSNS</sequence>
<proteinExistence type="predicted"/>
<keyword evidence="3" id="KW-1185">Reference proteome</keyword>
<feature type="region of interest" description="Disordered" evidence="1">
    <location>
        <begin position="763"/>
        <end position="787"/>
    </location>
</feature>
<feature type="compositionally biased region" description="Polar residues" evidence="1">
    <location>
        <begin position="766"/>
        <end position="785"/>
    </location>
</feature>
<reference evidence="2" key="1">
    <citation type="submission" date="2022-11" db="UniProtKB">
        <authorList>
            <consortium name="EnsemblMetazoa"/>
        </authorList>
    </citation>
    <scope>IDENTIFICATION</scope>
</reference>
<accession>A0A914A6H3</accession>
<evidence type="ECO:0000256" key="1">
    <source>
        <dbReference type="SAM" id="MobiDB-lite"/>
    </source>
</evidence>
<protein>
    <submittedName>
        <fullName evidence="2">Uncharacterized protein</fullName>
    </submittedName>
</protein>
<dbReference type="OrthoDB" id="70142at2759"/>
<dbReference type="SUPFAM" id="SSF47923">
    <property type="entry name" value="Ypt/Rab-GAP domain of gyp1p"/>
    <property type="match status" value="1"/>
</dbReference>
<feature type="compositionally biased region" description="Polar residues" evidence="1">
    <location>
        <begin position="133"/>
        <end position="142"/>
    </location>
</feature>
<dbReference type="InterPro" id="IPR035969">
    <property type="entry name" value="Rab-GAP_TBC_sf"/>
</dbReference>
<dbReference type="RefSeq" id="XP_038059084.1">
    <property type="nucleotide sequence ID" value="XM_038203156.1"/>
</dbReference>
<feature type="compositionally biased region" description="Low complexity" evidence="1">
    <location>
        <begin position="574"/>
        <end position="586"/>
    </location>
</feature>
<feature type="region of interest" description="Disordered" evidence="1">
    <location>
        <begin position="132"/>
        <end position="155"/>
    </location>
</feature>
<feature type="region of interest" description="Disordered" evidence="1">
    <location>
        <begin position="567"/>
        <end position="610"/>
    </location>
</feature>
<dbReference type="EnsemblMetazoa" id="XM_038203156.1">
    <property type="protein sequence ID" value="XP_038059084.1"/>
    <property type="gene ID" value="LOC119730318"/>
</dbReference>
<evidence type="ECO:0000313" key="2">
    <source>
        <dbReference type="EnsemblMetazoa" id="XP_038059084.1"/>
    </source>
</evidence>
<feature type="compositionally biased region" description="Basic and acidic residues" evidence="1">
    <location>
        <begin position="143"/>
        <end position="152"/>
    </location>
</feature>
<dbReference type="Proteomes" id="UP000887568">
    <property type="component" value="Unplaced"/>
</dbReference>
<organism evidence="2 3">
    <name type="scientific">Patiria miniata</name>
    <name type="common">Bat star</name>
    <name type="synonym">Asterina miniata</name>
    <dbReference type="NCBI Taxonomy" id="46514"/>
    <lineage>
        <taxon>Eukaryota</taxon>
        <taxon>Metazoa</taxon>
        <taxon>Echinodermata</taxon>
        <taxon>Eleutherozoa</taxon>
        <taxon>Asterozoa</taxon>
        <taxon>Asteroidea</taxon>
        <taxon>Valvatacea</taxon>
        <taxon>Valvatida</taxon>
        <taxon>Asterinidae</taxon>
        <taxon>Patiria</taxon>
    </lineage>
</organism>
<dbReference type="Gene3D" id="1.10.472.80">
    <property type="entry name" value="Ypt/Rab-GAP domain of gyp1p, domain 3"/>
    <property type="match status" value="1"/>
</dbReference>
<evidence type="ECO:0000313" key="3">
    <source>
        <dbReference type="Proteomes" id="UP000887568"/>
    </source>
</evidence>
<dbReference type="OMA" id="APWHKLE"/>
<name>A0A914A6H3_PATMI</name>